<dbReference type="InterPro" id="IPR009014">
    <property type="entry name" value="Transketo_C/PFOR_II"/>
</dbReference>
<dbReference type="EMBL" id="AFAR01000007">
    <property type="protein sequence ID" value="EGF29807.1"/>
    <property type="molecule type" value="Genomic_DNA"/>
</dbReference>
<dbReference type="GO" id="GO:0016903">
    <property type="term" value="F:oxidoreductase activity, acting on the aldehyde or oxo group of donors"/>
    <property type="evidence" value="ECO:0007669"/>
    <property type="project" value="InterPro"/>
</dbReference>
<dbReference type="InterPro" id="IPR019752">
    <property type="entry name" value="Pyrv/ketoisovalerate_OxRed_cat"/>
</dbReference>
<organism evidence="4 5">
    <name type="scientific">Rhodopirellula baltica WH47</name>
    <dbReference type="NCBI Taxonomy" id="991778"/>
    <lineage>
        <taxon>Bacteria</taxon>
        <taxon>Pseudomonadati</taxon>
        <taxon>Planctomycetota</taxon>
        <taxon>Planctomycetia</taxon>
        <taxon>Pirellulales</taxon>
        <taxon>Pirellulaceae</taxon>
        <taxon>Rhodopirellula</taxon>
    </lineage>
</organism>
<dbReference type="PANTHER" id="PTHR32154:SF20">
    <property type="entry name" value="2-OXOGLUTARATE OXIDOREDUCTASE SUBUNIT KORA"/>
    <property type="match status" value="1"/>
</dbReference>
<dbReference type="InterPro" id="IPR050722">
    <property type="entry name" value="Pyruvate:ferred/Flavod_OxRd"/>
</dbReference>
<dbReference type="SUPFAM" id="SSF53323">
    <property type="entry name" value="Pyruvate-ferredoxin oxidoreductase, PFOR, domain III"/>
    <property type="match status" value="1"/>
</dbReference>
<evidence type="ECO:0000256" key="1">
    <source>
        <dbReference type="ARBA" id="ARBA00023002"/>
    </source>
</evidence>
<dbReference type="PATRIC" id="fig|991778.3.peg.166"/>
<name>F2AKI5_RHOBT</name>
<dbReference type="Gene3D" id="3.40.920.10">
    <property type="entry name" value="Pyruvate-ferredoxin oxidoreductase, PFOR, domain III"/>
    <property type="match status" value="1"/>
</dbReference>
<keyword evidence="4" id="KW-0670">Pyruvate</keyword>
<dbReference type="Gene3D" id="3.40.50.920">
    <property type="match status" value="1"/>
</dbReference>
<sequence>MTTSTPTTNKKIESVPGITVRLCGDSGDGMQLLGTQLTNTSALAGNDVATFPDFPAEIRAPRGTRAGVSGFQVQFASEAIFTPGDTLDALVVMNPAAMVTNIGDLRKGGILIANEDGFNEKEYKLAKVESNPLEADVIDQSYRVVKVAMTKLTRAAVAEHGLSTKIADRCKNFFAMGLVYWLFGRSLDPTLRFIEAKFGKKPDVAAANVAALRAGWAYGETTEEFSESYQVEAAELEPGTYRNIMGNQALAWGLIAASKISNKEMFYGTYPITPASDILHELTKFKNFGVRTFQAEDEIAAIGATIGAAFGGTMAVTASSGPGIALKGEAMGLGVMLELPMIVINVQRGGPSTGLPTKTEQSDLLQVMFGRNGEAPMPVLAPRSPGDCFAMAVEAWRIATECMVPVMLLSDGYIANGSEPWKIPDMDELPTISCSHPEEHTGDGPFLPYARNENLARPWAIPGTPELMHRVGGLEKEDGTGNVSYDPANHQHMCDTRAAKVAKIAERIPEQDVNGETSGDVLVVSWGGTYGACHTAVNRCRQAGHSVSHAHIRYVNPLPRNIGTLLKSFKTVVVPELNSGQLRMLLRAEYLVDCIGINKIQGKPFAVSELVEAISKHTSTHSQSKAG</sequence>
<dbReference type="InterPro" id="IPR022367">
    <property type="entry name" value="2-oxoacid/accept_OxRdtase_asu"/>
</dbReference>
<dbReference type="PANTHER" id="PTHR32154">
    <property type="entry name" value="PYRUVATE-FLAVODOXIN OXIDOREDUCTASE-RELATED"/>
    <property type="match status" value="1"/>
</dbReference>
<dbReference type="Gene3D" id="3.40.50.970">
    <property type="match status" value="1"/>
</dbReference>
<dbReference type="RefSeq" id="WP_007324152.1">
    <property type="nucleotide sequence ID" value="NZ_AFAR01000007.1"/>
</dbReference>
<dbReference type="CDD" id="cd07034">
    <property type="entry name" value="TPP_PYR_PFOR_IOR-alpha_like"/>
    <property type="match status" value="1"/>
</dbReference>
<dbReference type="Pfam" id="PF01855">
    <property type="entry name" value="POR_N"/>
    <property type="match status" value="1"/>
</dbReference>
<dbReference type="Pfam" id="PF01558">
    <property type="entry name" value="POR"/>
    <property type="match status" value="1"/>
</dbReference>
<dbReference type="InterPro" id="IPR029061">
    <property type="entry name" value="THDP-binding"/>
</dbReference>
<dbReference type="GO" id="GO:0006979">
    <property type="term" value="P:response to oxidative stress"/>
    <property type="evidence" value="ECO:0007669"/>
    <property type="project" value="TreeGrafter"/>
</dbReference>
<dbReference type="InterPro" id="IPR002869">
    <property type="entry name" value="Pyrv_flavodox_OxRed_cen"/>
</dbReference>
<feature type="domain" description="Pyruvate flavodoxin/ferredoxin oxidoreductase pyrimidine binding" evidence="3">
    <location>
        <begin position="265"/>
        <end position="466"/>
    </location>
</feature>
<dbReference type="SUPFAM" id="SSF52518">
    <property type="entry name" value="Thiamin diphosphate-binding fold (THDP-binding)"/>
    <property type="match status" value="1"/>
</dbReference>
<keyword evidence="1" id="KW-0560">Oxidoreductase</keyword>
<feature type="domain" description="Pyruvate/ketoisovalerate oxidoreductase catalytic" evidence="2">
    <location>
        <begin position="27"/>
        <end position="215"/>
    </location>
</feature>
<dbReference type="AlphaFoldDB" id="F2AKI5"/>
<dbReference type="SUPFAM" id="SSF52922">
    <property type="entry name" value="TK C-terminal domain-like"/>
    <property type="match status" value="1"/>
</dbReference>
<proteinExistence type="predicted"/>
<dbReference type="NCBIfam" id="TIGR03710">
    <property type="entry name" value="OAFO_sf"/>
    <property type="match status" value="1"/>
</dbReference>
<evidence type="ECO:0000313" key="4">
    <source>
        <dbReference type="EMBL" id="EGF29807.1"/>
    </source>
</evidence>
<evidence type="ECO:0000259" key="3">
    <source>
        <dbReference type="Pfam" id="PF01855"/>
    </source>
</evidence>
<evidence type="ECO:0000259" key="2">
    <source>
        <dbReference type="Pfam" id="PF01558"/>
    </source>
</evidence>
<protein>
    <submittedName>
        <fullName evidence="4">Pyruvate synthase</fullName>
    </submittedName>
</protein>
<comment type="caution">
    <text evidence="4">The sequence shown here is derived from an EMBL/GenBank/DDBJ whole genome shotgun (WGS) entry which is preliminary data.</text>
</comment>
<gene>
    <name evidence="4" type="ORF">RBWH47_00957</name>
</gene>
<evidence type="ECO:0000313" key="5">
    <source>
        <dbReference type="Proteomes" id="UP000006222"/>
    </source>
</evidence>
<reference evidence="4 5" key="1">
    <citation type="journal article" date="2013" name="Mar. Genomics">
        <title>Expression of sulfatases in Rhodopirellula baltica and the diversity of sulfatases in the genus Rhodopirellula.</title>
        <authorList>
            <person name="Wegner C.E."/>
            <person name="Richter-Heitmann T."/>
            <person name="Klindworth A."/>
            <person name="Klockow C."/>
            <person name="Richter M."/>
            <person name="Achstetter T."/>
            <person name="Glockner F.O."/>
            <person name="Harder J."/>
        </authorList>
    </citation>
    <scope>NUCLEOTIDE SEQUENCE [LARGE SCALE GENOMIC DNA]</scope>
    <source>
        <strain evidence="4 5">WH47</strain>
    </source>
</reference>
<accession>F2AKI5</accession>
<dbReference type="FunFam" id="3.40.50.970:FF:000022">
    <property type="entry name" value="2-oxoglutarate ferredoxin oxidoreductase alpha subunit"/>
    <property type="match status" value="1"/>
</dbReference>
<dbReference type="InterPro" id="IPR002880">
    <property type="entry name" value="Pyrv_Fd/Flavodoxin_OxRdtase_N"/>
</dbReference>
<dbReference type="Proteomes" id="UP000006222">
    <property type="component" value="Unassembled WGS sequence"/>
</dbReference>